<dbReference type="Gene3D" id="1.20.120.450">
    <property type="entry name" value="dinb family like domain"/>
    <property type="match status" value="1"/>
</dbReference>
<accession>A0ABW1FWH4</accession>
<sequence>MTDTVTSTDLLADAFGRIRETVLEVLDGLDEEQLAERVGPHANPIGWLVWHLTRIQDDHVADVAGTEHVWTGDGWYERFGLPYPPSAHGYGQSSRQVGQFRGVSAELLAGYHEAVHARTVAFLDGLKASELSRIVDDSWDPPVTLAVRLVSVVADDLQHVGQAAYVRGLLSG</sequence>
<comment type="caution">
    <text evidence="1">The sequence shown here is derived from an EMBL/GenBank/DDBJ whole genome shotgun (WGS) entry which is preliminary data.</text>
</comment>
<dbReference type="InterPro" id="IPR007061">
    <property type="entry name" value="MST-like"/>
</dbReference>
<dbReference type="SUPFAM" id="SSF109854">
    <property type="entry name" value="DinB/YfiT-like putative metalloenzymes"/>
    <property type="match status" value="1"/>
</dbReference>
<dbReference type="NCBIfam" id="NF047843">
    <property type="entry name" value="MST_Rv0443"/>
    <property type="match status" value="1"/>
</dbReference>
<dbReference type="RefSeq" id="WP_380578431.1">
    <property type="nucleotide sequence ID" value="NZ_JBHSQJ010000002.1"/>
</dbReference>
<dbReference type="InterPro" id="IPR034660">
    <property type="entry name" value="DinB/YfiT-like"/>
</dbReference>
<evidence type="ECO:0000313" key="1">
    <source>
        <dbReference type="EMBL" id="MFC5905717.1"/>
    </source>
</evidence>
<keyword evidence="2" id="KW-1185">Reference proteome</keyword>
<gene>
    <name evidence="1" type="ORF">ACFP3V_00565</name>
</gene>
<name>A0ABW1FWH4_9ACTN</name>
<protein>
    <submittedName>
        <fullName evidence="1">DUF664 domain-containing protein</fullName>
    </submittedName>
</protein>
<dbReference type="Proteomes" id="UP001596174">
    <property type="component" value="Unassembled WGS sequence"/>
</dbReference>
<dbReference type="Pfam" id="PF04978">
    <property type="entry name" value="MST"/>
    <property type="match status" value="1"/>
</dbReference>
<organism evidence="1 2">
    <name type="scientific">Streptacidiphilus monticola</name>
    <dbReference type="NCBI Taxonomy" id="2161674"/>
    <lineage>
        <taxon>Bacteria</taxon>
        <taxon>Bacillati</taxon>
        <taxon>Actinomycetota</taxon>
        <taxon>Actinomycetes</taxon>
        <taxon>Kitasatosporales</taxon>
        <taxon>Streptomycetaceae</taxon>
        <taxon>Streptacidiphilus</taxon>
    </lineage>
</organism>
<reference evidence="2" key="1">
    <citation type="journal article" date="2019" name="Int. J. Syst. Evol. Microbiol.">
        <title>The Global Catalogue of Microorganisms (GCM) 10K type strain sequencing project: providing services to taxonomists for standard genome sequencing and annotation.</title>
        <authorList>
            <consortium name="The Broad Institute Genomics Platform"/>
            <consortium name="The Broad Institute Genome Sequencing Center for Infectious Disease"/>
            <person name="Wu L."/>
            <person name="Ma J."/>
        </authorList>
    </citation>
    <scope>NUCLEOTIDE SEQUENCE [LARGE SCALE GENOMIC DNA]</scope>
    <source>
        <strain evidence="2">JCM 4816</strain>
    </source>
</reference>
<evidence type="ECO:0000313" key="2">
    <source>
        <dbReference type="Proteomes" id="UP001596174"/>
    </source>
</evidence>
<dbReference type="EMBL" id="JBHSQJ010000002">
    <property type="protein sequence ID" value="MFC5905717.1"/>
    <property type="molecule type" value="Genomic_DNA"/>
</dbReference>
<proteinExistence type="predicted"/>